<keyword evidence="2" id="KW-1185">Reference proteome</keyword>
<evidence type="ECO:0000313" key="2">
    <source>
        <dbReference type="Proteomes" id="UP000253426"/>
    </source>
</evidence>
<dbReference type="AlphaFoldDB" id="A0A366HV63"/>
<proteinExistence type="predicted"/>
<name>A0A366HV63_9BACT</name>
<reference evidence="1 2" key="1">
    <citation type="submission" date="2018-06" db="EMBL/GenBank/DDBJ databases">
        <title>Genomic Encyclopedia of Type Strains, Phase IV (KMG-IV): sequencing the most valuable type-strain genomes for metagenomic binning, comparative biology and taxonomic classification.</title>
        <authorList>
            <person name="Goeker M."/>
        </authorList>
    </citation>
    <scope>NUCLEOTIDE SEQUENCE [LARGE SCALE GENOMIC DNA]</scope>
    <source>
        <strain evidence="1 2">DSM 25532</strain>
    </source>
</reference>
<organism evidence="1 2">
    <name type="scientific">Roseimicrobium gellanilyticum</name>
    <dbReference type="NCBI Taxonomy" id="748857"/>
    <lineage>
        <taxon>Bacteria</taxon>
        <taxon>Pseudomonadati</taxon>
        <taxon>Verrucomicrobiota</taxon>
        <taxon>Verrucomicrobiia</taxon>
        <taxon>Verrucomicrobiales</taxon>
        <taxon>Verrucomicrobiaceae</taxon>
        <taxon>Roseimicrobium</taxon>
    </lineage>
</organism>
<dbReference type="EMBL" id="QNRR01000001">
    <property type="protein sequence ID" value="RBP48181.1"/>
    <property type="molecule type" value="Genomic_DNA"/>
</dbReference>
<accession>A0A366HV63</accession>
<evidence type="ECO:0000313" key="1">
    <source>
        <dbReference type="EMBL" id="RBP48181.1"/>
    </source>
</evidence>
<comment type="caution">
    <text evidence="1">The sequence shown here is derived from an EMBL/GenBank/DDBJ whole genome shotgun (WGS) entry which is preliminary data.</text>
</comment>
<protein>
    <submittedName>
        <fullName evidence="1">Uncharacterized protein</fullName>
    </submittedName>
</protein>
<gene>
    <name evidence="1" type="ORF">DES53_101981</name>
</gene>
<sequence>MFVNKQMSGVDLSCASVADEIRPQIEALLTKIVPI</sequence>
<dbReference type="Proteomes" id="UP000253426">
    <property type="component" value="Unassembled WGS sequence"/>
</dbReference>